<dbReference type="Proteomes" id="UP000790709">
    <property type="component" value="Unassembled WGS sequence"/>
</dbReference>
<gene>
    <name evidence="1" type="ORF">BV22DRAFT_1016204</name>
</gene>
<evidence type="ECO:0000313" key="2">
    <source>
        <dbReference type="Proteomes" id="UP000790709"/>
    </source>
</evidence>
<comment type="caution">
    <text evidence="1">The sequence shown here is derived from an EMBL/GenBank/DDBJ whole genome shotgun (WGS) entry which is preliminary data.</text>
</comment>
<sequence>MQLLAILSFTISLALSLSSVSAGGHSELHRRHHATDVSARAVGELQTFNKRQSFNDARFTYFYDGLGACGITSLPTDFIVALNSDQYGNGAHCFETITISFGGKTAQAQIVDECPGCPYGGLDFSVGLFEYFSPLSVGVLDGEWSFN</sequence>
<organism evidence="1 2">
    <name type="scientific">Leucogyrophana mollusca</name>
    <dbReference type="NCBI Taxonomy" id="85980"/>
    <lineage>
        <taxon>Eukaryota</taxon>
        <taxon>Fungi</taxon>
        <taxon>Dikarya</taxon>
        <taxon>Basidiomycota</taxon>
        <taxon>Agaricomycotina</taxon>
        <taxon>Agaricomycetes</taxon>
        <taxon>Agaricomycetidae</taxon>
        <taxon>Boletales</taxon>
        <taxon>Boletales incertae sedis</taxon>
        <taxon>Leucogyrophana</taxon>
    </lineage>
</organism>
<reference evidence="1" key="1">
    <citation type="journal article" date="2021" name="New Phytol.">
        <title>Evolutionary innovations through gain and loss of genes in the ectomycorrhizal Boletales.</title>
        <authorList>
            <person name="Wu G."/>
            <person name="Miyauchi S."/>
            <person name="Morin E."/>
            <person name="Kuo A."/>
            <person name="Drula E."/>
            <person name="Varga T."/>
            <person name="Kohler A."/>
            <person name="Feng B."/>
            <person name="Cao Y."/>
            <person name="Lipzen A."/>
            <person name="Daum C."/>
            <person name="Hundley H."/>
            <person name="Pangilinan J."/>
            <person name="Johnson J."/>
            <person name="Barry K."/>
            <person name="LaButti K."/>
            <person name="Ng V."/>
            <person name="Ahrendt S."/>
            <person name="Min B."/>
            <person name="Choi I.G."/>
            <person name="Park H."/>
            <person name="Plett J.M."/>
            <person name="Magnuson J."/>
            <person name="Spatafora J.W."/>
            <person name="Nagy L.G."/>
            <person name="Henrissat B."/>
            <person name="Grigoriev I.V."/>
            <person name="Yang Z.L."/>
            <person name="Xu J."/>
            <person name="Martin F.M."/>
        </authorList>
    </citation>
    <scope>NUCLEOTIDE SEQUENCE</scope>
    <source>
        <strain evidence="1">KUC20120723A-06</strain>
    </source>
</reference>
<proteinExistence type="predicted"/>
<dbReference type="EMBL" id="MU266465">
    <property type="protein sequence ID" value="KAH7923027.1"/>
    <property type="molecule type" value="Genomic_DNA"/>
</dbReference>
<name>A0ACB8BE18_9AGAM</name>
<keyword evidence="2" id="KW-1185">Reference proteome</keyword>
<protein>
    <submittedName>
        <fullName evidence="1">Uncharacterized protein</fullName>
    </submittedName>
</protein>
<accession>A0ACB8BE18</accession>
<evidence type="ECO:0000313" key="1">
    <source>
        <dbReference type="EMBL" id="KAH7923027.1"/>
    </source>
</evidence>